<organism evidence="1 2">
    <name type="scientific">Symbiodinium pilosum</name>
    <name type="common">Dinoflagellate</name>
    <dbReference type="NCBI Taxonomy" id="2952"/>
    <lineage>
        <taxon>Eukaryota</taxon>
        <taxon>Sar</taxon>
        <taxon>Alveolata</taxon>
        <taxon>Dinophyceae</taxon>
        <taxon>Suessiales</taxon>
        <taxon>Symbiodiniaceae</taxon>
        <taxon>Symbiodinium</taxon>
    </lineage>
</organism>
<name>A0A812NF33_SYMPI</name>
<evidence type="ECO:0000313" key="1">
    <source>
        <dbReference type="EMBL" id="CAE7307785.1"/>
    </source>
</evidence>
<reference evidence="1" key="1">
    <citation type="submission" date="2021-02" db="EMBL/GenBank/DDBJ databases">
        <authorList>
            <person name="Dougan E. K."/>
            <person name="Rhodes N."/>
            <person name="Thang M."/>
            <person name="Chan C."/>
        </authorList>
    </citation>
    <scope>NUCLEOTIDE SEQUENCE</scope>
</reference>
<dbReference type="Proteomes" id="UP000649617">
    <property type="component" value="Unassembled WGS sequence"/>
</dbReference>
<sequence length="800" mass="88211">MLPPSVVLPPVPSEPGIDIPAAPYFFLDICSGAHSPLASAAQRRGIPALAIDVLINVDHDLCNVIFFERLLRLAFSGKVRFGHGSPPCCEYSLLKLLPGPGPAPCRSPEHLNGFPWNDAAANERVESSRLILTRTILLLHAVYQAGGHVCLEQPRNAMSWLEPATQGFLLDISADLVVVAACAFSMDFKKHWMFATSWRAMQALQSVCARPKDFHQPFAGQISSSGQFVSRETAEFPEPLAASYVELMDPLFPSKVRATAFSLQAALSSVPALPYDSFPRASQDGGGIYSVPDWATPQPGVSDSFKSLRADLRALLLQWRVPMRLRQFVADRHAQPLFSEPEVQQLRRCWESWFRSKGFSEGVDWSVDSGQPYALRALALLAKSLQDRDVALWPALQQGVPAGVAGDIPASNTFIPVPHSRNDMDDADFQICSGNWPGAEQHPELLDKMIQAEVSAGYLECIESLEEARRRWPHVAVGKANIVQVVGRKPRLIIDPTVSGSNFSLNPVVWQRIADFLDDQMCFKATPPGTSIRPGSRLLSVRHVDIHSLDDLRLVRATGKRLWARIADPTTAKRKLSLASRQFLLFWKAWCLRPQTFRPLSLPPFQPDVTLAADARTQGTVVGIGGWLAFHGQQRVWFSESFQVSEFQSLGIPVSDDANLDIVSYETLAQIALVVAFASVCTGGRLRVAIPSWTDNSGTEAACAKLFTTASPLCYFAQRLATLAWNTCVTLDTSHIAGCHNESADWLSRWDGSEELPAVFLPDLRVRCRLPALWEGEKDVRVFPPDAQLSWQPPCCSVLP</sequence>
<proteinExistence type="predicted"/>
<dbReference type="EMBL" id="CAJNIZ010010894">
    <property type="protein sequence ID" value="CAE7307785.1"/>
    <property type="molecule type" value="Genomic_DNA"/>
</dbReference>
<dbReference type="OrthoDB" id="408131at2759"/>
<accession>A0A812NF33</accession>
<gene>
    <name evidence="1" type="ORF">SPIL2461_LOCUS6970</name>
</gene>
<protein>
    <submittedName>
        <fullName evidence="1">Uncharacterized protein</fullName>
    </submittedName>
</protein>
<dbReference type="AlphaFoldDB" id="A0A812NF33"/>
<keyword evidence="2" id="KW-1185">Reference proteome</keyword>
<evidence type="ECO:0000313" key="2">
    <source>
        <dbReference type="Proteomes" id="UP000649617"/>
    </source>
</evidence>
<comment type="caution">
    <text evidence="1">The sequence shown here is derived from an EMBL/GenBank/DDBJ whole genome shotgun (WGS) entry which is preliminary data.</text>
</comment>